<gene>
    <name evidence="2" type="ORF">AALO17_06650</name>
</gene>
<dbReference type="KEGG" id="fro:AALO17_06650"/>
<organism evidence="2 3">
    <name type="scientific">Faecalibaculum rodentium</name>
    <dbReference type="NCBI Taxonomy" id="1702221"/>
    <lineage>
        <taxon>Bacteria</taxon>
        <taxon>Bacillati</taxon>
        <taxon>Bacillota</taxon>
        <taxon>Erysipelotrichia</taxon>
        <taxon>Erysipelotrichales</taxon>
        <taxon>Erysipelotrichaceae</taxon>
        <taxon>Faecalibaculum</taxon>
    </lineage>
</organism>
<evidence type="ECO:0000256" key="1">
    <source>
        <dbReference type="SAM" id="MobiDB-lite"/>
    </source>
</evidence>
<keyword evidence="3" id="KW-1185">Reference proteome</keyword>
<sequence length="42" mass="4868">MHVHDTRPAAKLPTPGPGVPWLSEKTKTPFFKEVYKKQYIRS</sequence>
<evidence type="ECO:0000313" key="2">
    <source>
        <dbReference type="EMBL" id="AMK53799.1"/>
    </source>
</evidence>
<protein>
    <submittedName>
        <fullName evidence="2">Uncharacterized protein</fullName>
    </submittedName>
</protein>
<dbReference type="AlphaFoldDB" id="A0A140DT22"/>
<name>A0A140DT22_9FIRM</name>
<proteinExistence type="predicted"/>
<dbReference type="EMBL" id="CP011391">
    <property type="protein sequence ID" value="AMK53799.1"/>
    <property type="molecule type" value="Genomic_DNA"/>
</dbReference>
<evidence type="ECO:0000313" key="3">
    <source>
        <dbReference type="Proteomes" id="UP000069771"/>
    </source>
</evidence>
<reference evidence="2 3" key="1">
    <citation type="journal article" date="2016" name="Gut Pathog.">
        <title>Whole genome sequencing of "Faecalibaculum rodentium" ALO17, isolated from C57BL/6J laboratory mouse feces.</title>
        <authorList>
            <person name="Lim S."/>
            <person name="Chang D.H."/>
            <person name="Ahn S."/>
            <person name="Kim B.C."/>
        </authorList>
    </citation>
    <scope>NUCLEOTIDE SEQUENCE [LARGE SCALE GENOMIC DNA]</scope>
    <source>
        <strain evidence="2 3">Alo17</strain>
    </source>
</reference>
<dbReference type="Proteomes" id="UP000069771">
    <property type="component" value="Chromosome"/>
</dbReference>
<accession>A0A140DT22</accession>
<feature type="region of interest" description="Disordered" evidence="1">
    <location>
        <begin position="1"/>
        <end position="23"/>
    </location>
</feature>